<dbReference type="Proteomes" id="UP000478052">
    <property type="component" value="Unassembled WGS sequence"/>
</dbReference>
<proteinExistence type="predicted"/>
<reference evidence="1 2" key="1">
    <citation type="submission" date="2019-08" db="EMBL/GenBank/DDBJ databases">
        <title>Whole genome of Aphis craccivora.</title>
        <authorList>
            <person name="Voronova N.V."/>
            <person name="Shulinski R.S."/>
            <person name="Bandarenka Y.V."/>
            <person name="Zhorov D.G."/>
            <person name="Warner D."/>
        </authorList>
    </citation>
    <scope>NUCLEOTIDE SEQUENCE [LARGE SCALE GENOMIC DNA]</scope>
    <source>
        <strain evidence="1">180601</strain>
        <tissue evidence="1">Whole Body</tissue>
    </source>
</reference>
<dbReference type="EMBL" id="VUJU01013169">
    <property type="protein sequence ID" value="KAF0705683.1"/>
    <property type="molecule type" value="Genomic_DNA"/>
</dbReference>
<comment type="caution">
    <text evidence="1">The sequence shown here is derived from an EMBL/GenBank/DDBJ whole genome shotgun (WGS) entry which is preliminary data.</text>
</comment>
<accession>A0A6G0VQP1</accession>
<gene>
    <name evidence="1" type="ORF">FWK35_00032392</name>
</gene>
<protein>
    <submittedName>
        <fullName evidence="1">Uncharacterized protein</fullName>
    </submittedName>
</protein>
<keyword evidence="2" id="KW-1185">Reference proteome</keyword>
<dbReference type="AlphaFoldDB" id="A0A6G0VQP1"/>
<dbReference type="OrthoDB" id="6511194at2759"/>
<name>A0A6G0VQP1_APHCR</name>
<evidence type="ECO:0000313" key="1">
    <source>
        <dbReference type="EMBL" id="KAF0705683.1"/>
    </source>
</evidence>
<evidence type="ECO:0000313" key="2">
    <source>
        <dbReference type="Proteomes" id="UP000478052"/>
    </source>
</evidence>
<sequence>MILNNICVSVASVKRICAEGKNIEDDNKSIITSFKSPRKAYKRVKYAIDLDDFDNEVVSFYDNYQFPTSAKILAAMREKTNYKKSSMKVLLKNLDFKYKRFIDERK</sequence>
<organism evidence="1 2">
    <name type="scientific">Aphis craccivora</name>
    <name type="common">Cowpea aphid</name>
    <dbReference type="NCBI Taxonomy" id="307492"/>
    <lineage>
        <taxon>Eukaryota</taxon>
        <taxon>Metazoa</taxon>
        <taxon>Ecdysozoa</taxon>
        <taxon>Arthropoda</taxon>
        <taxon>Hexapoda</taxon>
        <taxon>Insecta</taxon>
        <taxon>Pterygota</taxon>
        <taxon>Neoptera</taxon>
        <taxon>Paraneoptera</taxon>
        <taxon>Hemiptera</taxon>
        <taxon>Sternorrhyncha</taxon>
        <taxon>Aphidomorpha</taxon>
        <taxon>Aphidoidea</taxon>
        <taxon>Aphididae</taxon>
        <taxon>Aphidini</taxon>
        <taxon>Aphis</taxon>
        <taxon>Aphis</taxon>
    </lineage>
</organism>